<keyword evidence="5" id="KW-1185">Reference proteome</keyword>
<keyword evidence="1" id="KW-0472">Membrane</keyword>
<reference evidence="3 5" key="2">
    <citation type="submission" date="2018-12" db="EMBL/GenBank/DDBJ databases">
        <authorList>
            <consortium name="Pathogen Informatics"/>
        </authorList>
    </citation>
    <scope>NUCLEOTIDE SEQUENCE [LARGE SCALE GENOMIC DNA]</scope>
    <source>
        <strain evidence="3 5">NCTC11976</strain>
    </source>
</reference>
<organism evidence="2 4">
    <name type="scientific">Legionella cherrii</name>
    <dbReference type="NCBI Taxonomy" id="28084"/>
    <lineage>
        <taxon>Bacteria</taxon>
        <taxon>Pseudomonadati</taxon>
        <taxon>Pseudomonadota</taxon>
        <taxon>Gammaproteobacteria</taxon>
        <taxon>Legionellales</taxon>
        <taxon>Legionellaceae</taxon>
        <taxon>Legionella</taxon>
    </lineage>
</organism>
<evidence type="ECO:0000256" key="1">
    <source>
        <dbReference type="SAM" id="Phobius"/>
    </source>
</evidence>
<evidence type="ECO:0000313" key="2">
    <source>
        <dbReference type="EMBL" id="KTC82669.1"/>
    </source>
</evidence>
<sequence>MMKRRIAREFGINRLVGILFLFLGFWLTFSTHVFAKTTVEVIDTDPPGNVVTLGKDQNFYLHLHYESDQPVKIWVRPYFQGKEVSAGSNPSRLYPPGSGEALGWFFLFKPGEQVDEVRILAGDGSLGETPVVATYPVQVTGSDQQNTVQIKPDWVTQLRALDAAAQKENYKRLMNTPVSFGDMVLAFIFMLSTLAIGILGIITPLLGIWKWKGGWRIAAFVPAALMAFVVLRLLIDVSADPTSHNLWPFEILQTAALSVAIMVALTIIRKITRAGSVS</sequence>
<dbReference type="EMBL" id="LR134173">
    <property type="protein sequence ID" value="VEB35551.1"/>
    <property type="molecule type" value="Genomic_DNA"/>
</dbReference>
<gene>
    <name evidence="2" type="ORF">Lche_0349</name>
    <name evidence="3" type="ORF">NCTC11976_01416</name>
</gene>
<dbReference type="PATRIC" id="fig|28084.5.peg.380"/>
<dbReference type="Proteomes" id="UP000054921">
    <property type="component" value="Unassembled WGS sequence"/>
</dbReference>
<accession>A0A0W0SHX6</accession>
<evidence type="ECO:0000313" key="4">
    <source>
        <dbReference type="Proteomes" id="UP000054921"/>
    </source>
</evidence>
<dbReference type="Proteomes" id="UP000277577">
    <property type="component" value="Chromosome"/>
</dbReference>
<feature type="transmembrane region" description="Helical" evidence="1">
    <location>
        <begin position="183"/>
        <end position="205"/>
    </location>
</feature>
<feature type="transmembrane region" description="Helical" evidence="1">
    <location>
        <begin position="217"/>
        <end position="235"/>
    </location>
</feature>
<dbReference type="AlphaFoldDB" id="A0A0W0SHX6"/>
<reference evidence="2 4" key="1">
    <citation type="submission" date="2015-11" db="EMBL/GenBank/DDBJ databases">
        <title>Genomic analysis of 38 Legionella species identifies large and diverse effector repertoires.</title>
        <authorList>
            <person name="Burstein D."/>
            <person name="Amaro F."/>
            <person name="Zusman T."/>
            <person name="Lifshitz Z."/>
            <person name="Cohen O."/>
            <person name="Gilbert J.A."/>
            <person name="Pupko T."/>
            <person name="Shuman H.A."/>
            <person name="Segal G."/>
        </authorList>
    </citation>
    <scope>NUCLEOTIDE SEQUENCE [LARGE SCALE GENOMIC DNA]</scope>
    <source>
        <strain evidence="2 4">ORW</strain>
    </source>
</reference>
<feature type="transmembrane region" description="Helical" evidence="1">
    <location>
        <begin position="247"/>
        <end position="268"/>
    </location>
</feature>
<keyword evidence="1" id="KW-1133">Transmembrane helix</keyword>
<dbReference type="EMBL" id="LNXW01000008">
    <property type="protein sequence ID" value="KTC82669.1"/>
    <property type="molecule type" value="Genomic_DNA"/>
</dbReference>
<proteinExistence type="predicted"/>
<evidence type="ECO:0000313" key="3">
    <source>
        <dbReference type="EMBL" id="VEB35551.1"/>
    </source>
</evidence>
<name>A0A0W0SHX6_9GAMM</name>
<keyword evidence="1" id="KW-0812">Transmembrane</keyword>
<protein>
    <submittedName>
        <fullName evidence="2">Uncharacterized protein</fullName>
    </submittedName>
</protein>
<evidence type="ECO:0000313" key="5">
    <source>
        <dbReference type="Proteomes" id="UP000277577"/>
    </source>
</evidence>